<evidence type="ECO:0000313" key="1">
    <source>
        <dbReference type="EMBL" id="MDC0717292.1"/>
    </source>
</evidence>
<dbReference type="InterPro" id="IPR011044">
    <property type="entry name" value="Quino_amine_DH_bsu"/>
</dbReference>
<gene>
    <name evidence="1" type="ORF">POL25_10340</name>
</gene>
<keyword evidence="2" id="KW-1185">Reference proteome</keyword>
<evidence type="ECO:0000313" key="2">
    <source>
        <dbReference type="Proteomes" id="UP001221686"/>
    </source>
</evidence>
<dbReference type="SUPFAM" id="SSF50969">
    <property type="entry name" value="YVTN repeat-like/Quinoprotein amine dehydrogenase"/>
    <property type="match status" value="1"/>
</dbReference>
<dbReference type="EMBL" id="JAQNDL010000001">
    <property type="protein sequence ID" value="MDC0717292.1"/>
    <property type="molecule type" value="Genomic_DNA"/>
</dbReference>
<dbReference type="InterPro" id="IPR015943">
    <property type="entry name" value="WD40/YVTN_repeat-like_dom_sf"/>
</dbReference>
<dbReference type="RefSeq" id="WP_272085778.1">
    <property type="nucleotide sequence ID" value="NZ_JAQNDL010000001.1"/>
</dbReference>
<accession>A0ABT5DUH2</accession>
<dbReference type="Proteomes" id="UP001221686">
    <property type="component" value="Unassembled WGS sequence"/>
</dbReference>
<protein>
    <recommendedName>
        <fullName evidence="3">WD40 repeat domain-containing protein</fullName>
    </recommendedName>
</protein>
<dbReference type="Gene3D" id="2.130.10.10">
    <property type="entry name" value="YVTN repeat-like/Quinoprotein amine dehydrogenase"/>
    <property type="match status" value="2"/>
</dbReference>
<evidence type="ECO:0008006" key="3">
    <source>
        <dbReference type="Google" id="ProtNLM"/>
    </source>
</evidence>
<sequence>MKRLSDCCRGLRRRGRPARGSVVAATMHYRLEHRRPIDTAIAQLRFSPDGERLALLTGDKKNSVQLLQCSDLAPLGAPRFLRHDLAFAGDGALFVAGKTIQRHELAEAGVGKATLSIDGDKKGLTQIAASPDGRWLALHKHLDDLELWYLGDAQPTRRASVRASVLVELGFRPDSGQLWFTSRVSSPLQLQTIDLDPAGSDLRPTPIRPLPGVFVYSPVRAAPGGLVAVSDQHADLVLLEWGAAEPRPLGLRALWGDRFPEDLAVSPDGSHVAVTARDSDTHLRVSAAALAGDAEPFTFRWEGRTTSTAVALTAGGARLAVARRTSPSTLYMFLKT</sequence>
<reference evidence="1 2" key="1">
    <citation type="submission" date="2022-11" db="EMBL/GenBank/DDBJ databases">
        <title>Minimal conservation of predation-associated metabolite biosynthetic gene clusters underscores biosynthetic potential of Myxococcota including descriptions for ten novel species: Archangium lansinium sp. nov., Myxococcus landrumus sp. nov., Nannocystis bai.</title>
        <authorList>
            <person name="Ahearne A."/>
            <person name="Stevens C."/>
            <person name="Dowd S."/>
        </authorList>
    </citation>
    <scope>NUCLEOTIDE SEQUENCE [LARGE SCALE GENOMIC DNA]</scope>
    <source>
        <strain evidence="1 2">BB15-2</strain>
    </source>
</reference>
<comment type="caution">
    <text evidence="1">The sequence shown here is derived from an EMBL/GenBank/DDBJ whole genome shotgun (WGS) entry which is preliminary data.</text>
</comment>
<name>A0ABT5DUH2_9BACT</name>
<organism evidence="1 2">
    <name type="scientific">Nannocystis bainbridge</name>
    <dbReference type="NCBI Taxonomy" id="2995303"/>
    <lineage>
        <taxon>Bacteria</taxon>
        <taxon>Pseudomonadati</taxon>
        <taxon>Myxococcota</taxon>
        <taxon>Polyangia</taxon>
        <taxon>Nannocystales</taxon>
        <taxon>Nannocystaceae</taxon>
        <taxon>Nannocystis</taxon>
    </lineage>
</organism>
<proteinExistence type="predicted"/>